<accession>A0AAV4P0V2</accession>
<dbReference type="AlphaFoldDB" id="A0AAV4P0V2"/>
<organism evidence="1 2">
    <name type="scientific">Caerostris darwini</name>
    <dbReference type="NCBI Taxonomy" id="1538125"/>
    <lineage>
        <taxon>Eukaryota</taxon>
        <taxon>Metazoa</taxon>
        <taxon>Ecdysozoa</taxon>
        <taxon>Arthropoda</taxon>
        <taxon>Chelicerata</taxon>
        <taxon>Arachnida</taxon>
        <taxon>Araneae</taxon>
        <taxon>Araneomorphae</taxon>
        <taxon>Entelegynae</taxon>
        <taxon>Araneoidea</taxon>
        <taxon>Araneidae</taxon>
        <taxon>Caerostris</taxon>
    </lineage>
</organism>
<protein>
    <submittedName>
        <fullName evidence="1">Uncharacterized protein</fullName>
    </submittedName>
</protein>
<proteinExistence type="predicted"/>
<sequence>KRNLIPKSSAVDECKRAISLDDSGDLDDLMGPDERNLRPFGNFKMYIFNKVILNRK</sequence>
<evidence type="ECO:0000313" key="1">
    <source>
        <dbReference type="EMBL" id="GIX90646.1"/>
    </source>
</evidence>
<gene>
    <name evidence="1" type="ORF">CDAR_436421</name>
</gene>
<evidence type="ECO:0000313" key="2">
    <source>
        <dbReference type="Proteomes" id="UP001054837"/>
    </source>
</evidence>
<feature type="non-terminal residue" evidence="1">
    <location>
        <position position="1"/>
    </location>
</feature>
<dbReference type="EMBL" id="BPLQ01002264">
    <property type="protein sequence ID" value="GIX90646.1"/>
    <property type="molecule type" value="Genomic_DNA"/>
</dbReference>
<keyword evidence="2" id="KW-1185">Reference proteome</keyword>
<name>A0AAV4P0V2_9ARAC</name>
<reference evidence="1 2" key="1">
    <citation type="submission" date="2021-06" db="EMBL/GenBank/DDBJ databases">
        <title>Caerostris darwini draft genome.</title>
        <authorList>
            <person name="Kono N."/>
            <person name="Arakawa K."/>
        </authorList>
    </citation>
    <scope>NUCLEOTIDE SEQUENCE [LARGE SCALE GENOMIC DNA]</scope>
</reference>
<dbReference type="Proteomes" id="UP001054837">
    <property type="component" value="Unassembled WGS sequence"/>
</dbReference>
<comment type="caution">
    <text evidence="1">The sequence shown here is derived from an EMBL/GenBank/DDBJ whole genome shotgun (WGS) entry which is preliminary data.</text>
</comment>